<dbReference type="PROSITE" id="PS51278">
    <property type="entry name" value="GATASE_TYPE_2"/>
    <property type="match status" value="1"/>
</dbReference>
<reference evidence="12 13" key="1">
    <citation type="submission" date="2016-07" db="EMBL/GenBank/DDBJ databases">
        <title>Draft genome of Scalindua rubra, obtained from a brine-seawater interface in the Red Sea, sheds light on salt adaptation in anammox bacteria.</title>
        <authorList>
            <person name="Speth D.R."/>
            <person name="Lagkouvardos I."/>
            <person name="Wang Y."/>
            <person name="Qian P.-Y."/>
            <person name="Dutilh B.E."/>
            <person name="Jetten M.S."/>
        </authorList>
    </citation>
    <scope>NUCLEOTIDE SEQUENCE [LARGE SCALE GENOMIC DNA]</scope>
    <source>
        <strain evidence="12">BSI-1</strain>
    </source>
</reference>
<dbReference type="Proteomes" id="UP000094056">
    <property type="component" value="Unassembled WGS sequence"/>
</dbReference>
<evidence type="ECO:0000256" key="8">
    <source>
        <dbReference type="PIRSR" id="PIRSR001589-1"/>
    </source>
</evidence>
<feature type="binding site" evidence="9">
    <location>
        <position position="127"/>
    </location>
    <ligand>
        <name>L-glutamine</name>
        <dbReference type="ChEBI" id="CHEBI:58359"/>
    </ligand>
</feature>
<dbReference type="InterPro" id="IPR001962">
    <property type="entry name" value="Asn_synthase"/>
</dbReference>
<dbReference type="PANTHER" id="PTHR43284:SF1">
    <property type="entry name" value="ASPARAGINE SYNTHETASE"/>
    <property type="match status" value="1"/>
</dbReference>
<feature type="active site" description="For GATase activity" evidence="8">
    <location>
        <position position="2"/>
    </location>
</feature>
<evidence type="ECO:0000313" key="13">
    <source>
        <dbReference type="Proteomes" id="UP000094056"/>
    </source>
</evidence>
<feature type="domain" description="Glutamine amidotransferase type-2" evidence="11">
    <location>
        <begin position="2"/>
        <end position="241"/>
    </location>
</feature>
<dbReference type="PANTHER" id="PTHR43284">
    <property type="entry name" value="ASPARAGINE SYNTHETASE (GLUTAMINE-HYDROLYZING)"/>
    <property type="match status" value="1"/>
</dbReference>
<feature type="binding site" evidence="9">
    <location>
        <position position="323"/>
    </location>
    <ligand>
        <name>ATP</name>
        <dbReference type="ChEBI" id="CHEBI:30616"/>
    </ligand>
</feature>
<dbReference type="CDD" id="cd01991">
    <property type="entry name" value="Asn_synthase_B_C"/>
    <property type="match status" value="1"/>
</dbReference>
<dbReference type="InterPro" id="IPR051786">
    <property type="entry name" value="ASN_synthetase/amidase"/>
</dbReference>
<accession>A0A1E3X6N9</accession>
<protein>
    <recommendedName>
        <fullName evidence="3">asparagine synthase (glutamine-hydrolyzing)</fullName>
        <ecNumber evidence="3">6.3.5.4</ecNumber>
    </recommendedName>
</protein>
<sequence>MCGIVGIVNLKLEPVNPFLLKRMTQTTAHRGPDSDGHLLSSFHKNTPTVEFNDPSELSSRENGLLCHYTLGLGVRRLNIIDLSKAGNQPLSNENRSVWIAYNGEFYNYKDYSKDLKDLGHIFKSRTDTEVVIHLYEEYGIEDTIKRMNGMFAFALYDTNIKKLYLVRDRFGIKPLYYYYNNDLFVFSSEIKALLQHPEIRAEVDEQSLLQNFKLRYVASPKSIFRNILKLSPGHYLTLTCNKDLKTHQYWNIFERINTDQNHGEDYYIEKYKDLLTKSVKRRLISDVPFGAYLSGGIDSSTIVSLMSRLISIPVKTFNVSFGVGGPYDEDVYAKQVADFLKTEHHKLTIAEDSFKLIKSIIYHLDEPIVDPAVVPTFLLSKYARNYVTVVLTGEGSDEINFGYSKHCIEHELKLFNIYCAFPNWFKKTLHCQPFKRYLFERFESIIQNRNNLFKTGLFNNNNLKKLLHFDVSLEDLNRCDIYEKYEKHIKTFDQRMILPLLGIHSWMLDDLLVKVDKMTMAFSLEARVPYLDHELAEFALSIPPELKLKGNKTKCLLRKVSGPLLPKNILRRRQHGFNVPDWLKKGLKEITYDLLSESQIQKRGYLRHKQVQCMLQDHFSGRKDWFLQIWGLLVFEVWCQTFLDQNYSRIC</sequence>
<evidence type="ECO:0000256" key="1">
    <source>
        <dbReference type="ARBA" id="ARBA00005187"/>
    </source>
</evidence>
<gene>
    <name evidence="12" type="ORF">SCARUB_03572</name>
</gene>
<keyword evidence="4 9" id="KW-0547">Nucleotide-binding</keyword>
<keyword evidence="8" id="KW-0061">Asparagine biosynthesis</keyword>
<evidence type="ECO:0000256" key="2">
    <source>
        <dbReference type="ARBA" id="ARBA00005752"/>
    </source>
</evidence>
<dbReference type="Gene3D" id="3.40.50.620">
    <property type="entry name" value="HUPs"/>
    <property type="match status" value="1"/>
</dbReference>
<dbReference type="GO" id="GO:0005829">
    <property type="term" value="C:cytosol"/>
    <property type="evidence" value="ECO:0007669"/>
    <property type="project" value="TreeGrafter"/>
</dbReference>
<comment type="catalytic activity">
    <reaction evidence="7">
        <text>L-aspartate + L-glutamine + ATP + H2O = L-asparagine + L-glutamate + AMP + diphosphate + H(+)</text>
        <dbReference type="Rhea" id="RHEA:12228"/>
        <dbReference type="ChEBI" id="CHEBI:15377"/>
        <dbReference type="ChEBI" id="CHEBI:15378"/>
        <dbReference type="ChEBI" id="CHEBI:29985"/>
        <dbReference type="ChEBI" id="CHEBI:29991"/>
        <dbReference type="ChEBI" id="CHEBI:30616"/>
        <dbReference type="ChEBI" id="CHEBI:33019"/>
        <dbReference type="ChEBI" id="CHEBI:58048"/>
        <dbReference type="ChEBI" id="CHEBI:58359"/>
        <dbReference type="ChEBI" id="CHEBI:456215"/>
        <dbReference type="EC" id="6.3.5.4"/>
    </reaction>
</comment>
<dbReference type="PIRSF" id="PIRSF001589">
    <property type="entry name" value="Asn_synthetase_glu-h"/>
    <property type="match status" value="1"/>
</dbReference>
<dbReference type="InterPro" id="IPR033738">
    <property type="entry name" value="AsnB_N"/>
</dbReference>
<dbReference type="GO" id="GO:0005524">
    <property type="term" value="F:ATP binding"/>
    <property type="evidence" value="ECO:0007669"/>
    <property type="project" value="UniProtKB-KW"/>
</dbReference>
<dbReference type="InterPro" id="IPR006426">
    <property type="entry name" value="Asn_synth_AEB"/>
</dbReference>
<evidence type="ECO:0000256" key="10">
    <source>
        <dbReference type="PIRSR" id="PIRSR001589-3"/>
    </source>
</evidence>
<keyword evidence="6 8" id="KW-0315">Glutamine amidotransferase</keyword>
<comment type="pathway">
    <text evidence="1">Amino-acid biosynthesis; L-asparagine biosynthesis; L-asparagine from L-aspartate (L-Gln route): step 1/1.</text>
</comment>
<dbReference type="InterPro" id="IPR029055">
    <property type="entry name" value="Ntn_hydrolases_N"/>
</dbReference>
<dbReference type="Pfam" id="PF13537">
    <property type="entry name" value="GATase_7"/>
    <property type="match status" value="1"/>
</dbReference>
<evidence type="ECO:0000313" key="12">
    <source>
        <dbReference type="EMBL" id="ODS31310.1"/>
    </source>
</evidence>
<keyword evidence="8" id="KW-0028">Amino-acid biosynthesis</keyword>
<dbReference type="InterPro" id="IPR014729">
    <property type="entry name" value="Rossmann-like_a/b/a_fold"/>
</dbReference>
<dbReference type="NCBIfam" id="TIGR01536">
    <property type="entry name" value="asn_synth_AEB"/>
    <property type="match status" value="1"/>
</dbReference>
<evidence type="ECO:0000256" key="9">
    <source>
        <dbReference type="PIRSR" id="PIRSR001589-2"/>
    </source>
</evidence>
<evidence type="ECO:0000256" key="3">
    <source>
        <dbReference type="ARBA" id="ARBA00012737"/>
    </source>
</evidence>
<dbReference type="PATRIC" id="fig|1872076.5.peg.4251"/>
<dbReference type="EC" id="6.3.5.4" evidence="3"/>
<dbReference type="GO" id="GO:0006529">
    <property type="term" value="P:asparagine biosynthetic process"/>
    <property type="evidence" value="ECO:0007669"/>
    <property type="project" value="UniProtKB-KW"/>
</dbReference>
<dbReference type="Pfam" id="PF00733">
    <property type="entry name" value="Asn_synthase"/>
    <property type="match status" value="1"/>
</dbReference>
<proteinExistence type="inferred from homology"/>
<dbReference type="CDD" id="cd00712">
    <property type="entry name" value="AsnB"/>
    <property type="match status" value="1"/>
</dbReference>
<dbReference type="EMBL" id="MAYW01000127">
    <property type="protein sequence ID" value="ODS31310.1"/>
    <property type="molecule type" value="Genomic_DNA"/>
</dbReference>
<dbReference type="InterPro" id="IPR017932">
    <property type="entry name" value="GATase_2_dom"/>
</dbReference>
<organism evidence="12 13">
    <name type="scientific">Candidatus Scalindua rubra</name>
    <dbReference type="NCBI Taxonomy" id="1872076"/>
    <lineage>
        <taxon>Bacteria</taxon>
        <taxon>Pseudomonadati</taxon>
        <taxon>Planctomycetota</taxon>
        <taxon>Candidatus Brocadiia</taxon>
        <taxon>Candidatus Brocadiales</taxon>
        <taxon>Candidatus Scalinduaceae</taxon>
        <taxon>Candidatus Scalindua</taxon>
    </lineage>
</organism>
<dbReference type="AlphaFoldDB" id="A0A1E3X6N9"/>
<dbReference type="Gene3D" id="3.60.20.10">
    <property type="entry name" value="Glutamine Phosphoribosylpyrophosphate, subunit 1, domain 1"/>
    <property type="match status" value="1"/>
</dbReference>
<evidence type="ECO:0000256" key="5">
    <source>
        <dbReference type="ARBA" id="ARBA00022840"/>
    </source>
</evidence>
<name>A0A1E3X6N9_9BACT</name>
<evidence type="ECO:0000259" key="11">
    <source>
        <dbReference type="PROSITE" id="PS51278"/>
    </source>
</evidence>
<evidence type="ECO:0000256" key="7">
    <source>
        <dbReference type="ARBA" id="ARBA00048741"/>
    </source>
</evidence>
<dbReference type="SUPFAM" id="SSF52402">
    <property type="entry name" value="Adenine nucleotide alpha hydrolases-like"/>
    <property type="match status" value="1"/>
</dbReference>
<keyword evidence="5 9" id="KW-0067">ATP-binding</keyword>
<comment type="similarity">
    <text evidence="2">Belongs to the asparagine synthetase family.</text>
</comment>
<evidence type="ECO:0000256" key="6">
    <source>
        <dbReference type="ARBA" id="ARBA00022962"/>
    </source>
</evidence>
<dbReference type="GO" id="GO:0004066">
    <property type="term" value="F:asparagine synthase (glutamine-hydrolyzing) activity"/>
    <property type="evidence" value="ECO:0007669"/>
    <property type="project" value="UniProtKB-EC"/>
</dbReference>
<dbReference type="SUPFAM" id="SSF56235">
    <property type="entry name" value="N-terminal nucleophile aminohydrolases (Ntn hydrolases)"/>
    <property type="match status" value="1"/>
</dbReference>
<feature type="site" description="Important for beta-aspartyl-AMP intermediate formation" evidence="10">
    <location>
        <position position="394"/>
    </location>
</feature>
<evidence type="ECO:0000256" key="4">
    <source>
        <dbReference type="ARBA" id="ARBA00022741"/>
    </source>
</evidence>
<comment type="caution">
    <text evidence="12">The sequence shown here is derived from an EMBL/GenBank/DDBJ whole genome shotgun (WGS) entry which is preliminary data.</text>
</comment>